<comment type="caution">
    <text evidence="2">The sequence shown here is derived from an EMBL/GenBank/DDBJ whole genome shotgun (WGS) entry which is preliminary data.</text>
</comment>
<name>A0A8E3APE3_9RHOB</name>
<keyword evidence="1" id="KW-0732">Signal</keyword>
<keyword evidence="3" id="KW-1185">Reference proteome</keyword>
<feature type="chain" id="PRO_5034754554" description="Lipoprotein" evidence="1">
    <location>
        <begin position="17"/>
        <end position="81"/>
    </location>
</feature>
<evidence type="ECO:0000256" key="1">
    <source>
        <dbReference type="SAM" id="SignalP"/>
    </source>
</evidence>
<protein>
    <recommendedName>
        <fullName evidence="4">Lipoprotein</fullName>
    </recommendedName>
</protein>
<dbReference type="Proteomes" id="UP000244037">
    <property type="component" value="Unassembled WGS sequence"/>
</dbReference>
<evidence type="ECO:0008006" key="4">
    <source>
        <dbReference type="Google" id="ProtNLM"/>
    </source>
</evidence>
<evidence type="ECO:0000313" key="2">
    <source>
        <dbReference type="EMBL" id="PTW43892.1"/>
    </source>
</evidence>
<proteinExistence type="predicted"/>
<dbReference type="AlphaFoldDB" id="A0A8E3APE3"/>
<reference evidence="2 3" key="1">
    <citation type="submission" date="2018-04" db="EMBL/GenBank/DDBJ databases">
        <title>Genomic Encyclopedia of Archaeal and Bacterial Type Strains, Phase II (KMG-II): from individual species to whole genera.</title>
        <authorList>
            <person name="Goeker M."/>
        </authorList>
    </citation>
    <scope>NUCLEOTIDE SEQUENCE [LARGE SCALE GENOMIC DNA]</scope>
    <source>
        <strain evidence="2 3">DSM 19783</strain>
    </source>
</reference>
<dbReference type="EMBL" id="QAYC01000020">
    <property type="protein sequence ID" value="PTW43892.1"/>
    <property type="molecule type" value="Genomic_DNA"/>
</dbReference>
<sequence>MRFVILALPVSLAACIAVPPPMVSDYNGHMVKIVDHPYALGDKYKQSPIYTLAKETCGKEAVYQGMRQINEYQGEHVFLCR</sequence>
<organism evidence="2 3">
    <name type="scientific">Rhodovulum kholense</name>
    <dbReference type="NCBI Taxonomy" id="453584"/>
    <lineage>
        <taxon>Bacteria</taxon>
        <taxon>Pseudomonadati</taxon>
        <taxon>Pseudomonadota</taxon>
        <taxon>Alphaproteobacteria</taxon>
        <taxon>Rhodobacterales</taxon>
        <taxon>Paracoccaceae</taxon>
        <taxon>Rhodovulum</taxon>
    </lineage>
</organism>
<dbReference type="PROSITE" id="PS51257">
    <property type="entry name" value="PROKAR_LIPOPROTEIN"/>
    <property type="match status" value="1"/>
</dbReference>
<feature type="signal peptide" evidence="1">
    <location>
        <begin position="1"/>
        <end position="16"/>
    </location>
</feature>
<accession>A0A8E3APE3</accession>
<dbReference type="RefSeq" id="WP_108028602.1">
    <property type="nucleotide sequence ID" value="NZ_QAYC01000020.1"/>
</dbReference>
<dbReference type="OrthoDB" id="7877107at2"/>
<gene>
    <name evidence="2" type="ORF">C8N38_12032</name>
</gene>
<evidence type="ECO:0000313" key="3">
    <source>
        <dbReference type="Proteomes" id="UP000244037"/>
    </source>
</evidence>